<organism evidence="6 7">
    <name type="scientific">Rubroshorea leprosula</name>
    <dbReference type="NCBI Taxonomy" id="152421"/>
    <lineage>
        <taxon>Eukaryota</taxon>
        <taxon>Viridiplantae</taxon>
        <taxon>Streptophyta</taxon>
        <taxon>Embryophyta</taxon>
        <taxon>Tracheophyta</taxon>
        <taxon>Spermatophyta</taxon>
        <taxon>Magnoliopsida</taxon>
        <taxon>eudicotyledons</taxon>
        <taxon>Gunneridae</taxon>
        <taxon>Pentapetalae</taxon>
        <taxon>rosids</taxon>
        <taxon>malvids</taxon>
        <taxon>Malvales</taxon>
        <taxon>Dipterocarpaceae</taxon>
        <taxon>Rubroshorea</taxon>
    </lineage>
</organism>
<evidence type="ECO:0000313" key="6">
    <source>
        <dbReference type="EMBL" id="GKU91140.1"/>
    </source>
</evidence>
<dbReference type="AlphaFoldDB" id="A0AAV5HWK8"/>
<dbReference type="InterPro" id="IPR044549">
    <property type="entry name" value="bHLH_AtIBH1-like"/>
</dbReference>
<evidence type="ECO:0000256" key="5">
    <source>
        <dbReference type="SAM" id="MobiDB-lite"/>
    </source>
</evidence>
<protein>
    <recommendedName>
        <fullName evidence="8">BHLH domain-containing protein</fullName>
    </recommendedName>
</protein>
<dbReference type="Proteomes" id="UP001054252">
    <property type="component" value="Unassembled WGS sequence"/>
</dbReference>
<dbReference type="SUPFAM" id="SSF47459">
    <property type="entry name" value="HLH, helix-loop-helix DNA-binding domain"/>
    <property type="match status" value="1"/>
</dbReference>
<keyword evidence="2" id="KW-0805">Transcription regulation</keyword>
<dbReference type="GO" id="GO:0046983">
    <property type="term" value="F:protein dimerization activity"/>
    <property type="evidence" value="ECO:0007669"/>
    <property type="project" value="InterPro"/>
</dbReference>
<sequence length="199" mass="22047">MAFLLSSDPDTSSPELKRKKRTRSAEETNAAPFTSQRQRIKRWRTEREQQIYSSKLGEALRRSRRSGREVRETADRLLAVSARGATRWSRAILSSQRGGAELRKHKKARVTGNGRLKKLAGGIKTVENRRLPAVERKMKVLSRLVPGCRKLSLSNLLEEVSDYVPALEMQVRAMTALAEIIAGEGGGVAPSPADQPGTS</sequence>
<proteinExistence type="predicted"/>
<dbReference type="CDD" id="cd11444">
    <property type="entry name" value="bHLH_AtIBH1_like"/>
    <property type="match status" value="1"/>
</dbReference>
<evidence type="ECO:0000256" key="2">
    <source>
        <dbReference type="ARBA" id="ARBA00023015"/>
    </source>
</evidence>
<evidence type="ECO:0000256" key="3">
    <source>
        <dbReference type="ARBA" id="ARBA00023163"/>
    </source>
</evidence>
<keyword evidence="3" id="KW-0804">Transcription</keyword>
<comment type="caution">
    <text evidence="6">The sequence shown here is derived from an EMBL/GenBank/DDBJ whole genome shotgun (WGS) entry which is preliminary data.</text>
</comment>
<dbReference type="PANTHER" id="PTHR33124">
    <property type="entry name" value="TRANSCRIPTION FACTOR IBH1-LIKE 1"/>
    <property type="match status" value="1"/>
</dbReference>
<evidence type="ECO:0000256" key="1">
    <source>
        <dbReference type="ARBA" id="ARBA00004123"/>
    </source>
</evidence>
<dbReference type="GO" id="GO:0006355">
    <property type="term" value="P:regulation of DNA-templated transcription"/>
    <property type="evidence" value="ECO:0007669"/>
    <property type="project" value="InterPro"/>
</dbReference>
<comment type="subcellular location">
    <subcellularLocation>
        <location evidence="1">Nucleus</location>
    </subcellularLocation>
</comment>
<dbReference type="InterPro" id="IPR036638">
    <property type="entry name" value="HLH_DNA-bd_sf"/>
</dbReference>
<feature type="region of interest" description="Disordered" evidence="5">
    <location>
        <begin position="1"/>
        <end position="46"/>
    </location>
</feature>
<dbReference type="PANTHER" id="PTHR33124:SF41">
    <property type="entry name" value="TRANSCRIPTION FACTOR BHLH149"/>
    <property type="match status" value="1"/>
</dbReference>
<name>A0AAV5HWK8_9ROSI</name>
<dbReference type="GO" id="GO:0000976">
    <property type="term" value="F:transcription cis-regulatory region binding"/>
    <property type="evidence" value="ECO:0007669"/>
    <property type="project" value="UniProtKB-ARBA"/>
</dbReference>
<dbReference type="EMBL" id="BPVZ01000005">
    <property type="protein sequence ID" value="GKU91140.1"/>
    <property type="molecule type" value="Genomic_DNA"/>
</dbReference>
<evidence type="ECO:0000313" key="7">
    <source>
        <dbReference type="Proteomes" id="UP001054252"/>
    </source>
</evidence>
<dbReference type="InterPro" id="IPR044660">
    <property type="entry name" value="IBH1-like"/>
</dbReference>
<keyword evidence="7" id="KW-1185">Reference proteome</keyword>
<dbReference type="GO" id="GO:0005634">
    <property type="term" value="C:nucleus"/>
    <property type="evidence" value="ECO:0007669"/>
    <property type="project" value="UniProtKB-SubCell"/>
</dbReference>
<evidence type="ECO:0000256" key="4">
    <source>
        <dbReference type="ARBA" id="ARBA00023242"/>
    </source>
</evidence>
<evidence type="ECO:0008006" key="8">
    <source>
        <dbReference type="Google" id="ProtNLM"/>
    </source>
</evidence>
<keyword evidence="4" id="KW-0539">Nucleus</keyword>
<reference evidence="6 7" key="1">
    <citation type="journal article" date="2021" name="Commun. Biol.">
        <title>The genome of Shorea leprosula (Dipterocarpaceae) highlights the ecological relevance of drought in aseasonal tropical rainforests.</title>
        <authorList>
            <person name="Ng K.K.S."/>
            <person name="Kobayashi M.J."/>
            <person name="Fawcett J.A."/>
            <person name="Hatakeyama M."/>
            <person name="Paape T."/>
            <person name="Ng C.H."/>
            <person name="Ang C.C."/>
            <person name="Tnah L.H."/>
            <person name="Lee C.T."/>
            <person name="Nishiyama T."/>
            <person name="Sese J."/>
            <person name="O'Brien M.J."/>
            <person name="Copetti D."/>
            <person name="Mohd Noor M.I."/>
            <person name="Ong R.C."/>
            <person name="Putra M."/>
            <person name="Sireger I.Z."/>
            <person name="Indrioko S."/>
            <person name="Kosugi Y."/>
            <person name="Izuno A."/>
            <person name="Isagi Y."/>
            <person name="Lee S.L."/>
            <person name="Shimizu K.K."/>
        </authorList>
    </citation>
    <scope>NUCLEOTIDE SEQUENCE [LARGE SCALE GENOMIC DNA]</scope>
    <source>
        <strain evidence="6">214</strain>
    </source>
</reference>
<accession>A0AAV5HWK8</accession>
<gene>
    <name evidence="6" type="ORF">SLEP1_g5055</name>
</gene>